<evidence type="ECO:0000313" key="3">
    <source>
        <dbReference type="EMBL" id="RKT50655.1"/>
    </source>
</evidence>
<feature type="signal peptide" evidence="1">
    <location>
        <begin position="1"/>
        <end position="30"/>
    </location>
</feature>
<evidence type="ECO:0000313" key="4">
    <source>
        <dbReference type="Proteomes" id="UP000270626"/>
    </source>
</evidence>
<keyword evidence="4" id="KW-1185">Reference proteome</keyword>
<evidence type="ECO:0000256" key="1">
    <source>
        <dbReference type="SAM" id="SignalP"/>
    </source>
</evidence>
<dbReference type="AlphaFoldDB" id="A0A495VQL7"/>
<dbReference type="Gene3D" id="2.40.128.130">
    <property type="entry name" value="Autotransporter beta-domain"/>
    <property type="match status" value="1"/>
</dbReference>
<evidence type="ECO:0000259" key="2">
    <source>
        <dbReference type="PROSITE" id="PS51208"/>
    </source>
</evidence>
<dbReference type="SUPFAM" id="SSF103515">
    <property type="entry name" value="Autotransporter"/>
    <property type="match status" value="1"/>
</dbReference>
<dbReference type="SMART" id="SM00869">
    <property type="entry name" value="Autotransporter"/>
    <property type="match status" value="1"/>
</dbReference>
<dbReference type="Proteomes" id="UP000270626">
    <property type="component" value="Unassembled WGS sequence"/>
</dbReference>
<protein>
    <submittedName>
        <fullName evidence="3">Uncharacterized protein YhjY with autotransporter beta-barrel domain</fullName>
    </submittedName>
</protein>
<dbReference type="OrthoDB" id="108960at2"/>
<proteinExistence type="predicted"/>
<comment type="caution">
    <text evidence="3">The sequence shown here is derived from an EMBL/GenBank/DDBJ whole genome shotgun (WGS) entry which is preliminary data.</text>
</comment>
<dbReference type="PROSITE" id="PS51208">
    <property type="entry name" value="AUTOTRANSPORTER"/>
    <property type="match status" value="1"/>
</dbReference>
<dbReference type="InterPro" id="IPR005546">
    <property type="entry name" value="Autotransporte_beta"/>
</dbReference>
<dbReference type="EMBL" id="RBXP01000017">
    <property type="protein sequence ID" value="RKT50655.1"/>
    <property type="molecule type" value="Genomic_DNA"/>
</dbReference>
<keyword evidence="1" id="KW-0732">Signal</keyword>
<organism evidence="3 4">
    <name type="scientific">Azonexus fungiphilus</name>
    <dbReference type="NCBI Taxonomy" id="146940"/>
    <lineage>
        <taxon>Bacteria</taxon>
        <taxon>Pseudomonadati</taxon>
        <taxon>Pseudomonadota</taxon>
        <taxon>Betaproteobacteria</taxon>
        <taxon>Rhodocyclales</taxon>
        <taxon>Azonexaceae</taxon>
        <taxon>Azonexus</taxon>
    </lineage>
</organism>
<accession>A0A495VQL7</accession>
<reference evidence="3 4" key="1">
    <citation type="submission" date="2018-10" db="EMBL/GenBank/DDBJ databases">
        <title>Genomic Encyclopedia of Type Strains, Phase IV (KMG-IV): sequencing the most valuable type-strain genomes for metagenomic binning, comparative biology and taxonomic classification.</title>
        <authorList>
            <person name="Goeker M."/>
        </authorList>
    </citation>
    <scope>NUCLEOTIDE SEQUENCE [LARGE SCALE GENOMIC DNA]</scope>
    <source>
        <strain evidence="3 4">DSM 23841</strain>
    </source>
</reference>
<dbReference type="Pfam" id="PF03797">
    <property type="entry name" value="Autotransporter"/>
    <property type="match status" value="1"/>
</dbReference>
<name>A0A495VQL7_9RHOO</name>
<feature type="domain" description="Autotransporter" evidence="2">
    <location>
        <begin position="489"/>
        <end position="808"/>
    </location>
</feature>
<sequence length="808" mass="83746">MQHNKRHPLFRPTAIALAVAGVLAAPVAMAASFNTGAVTQGVVASGSNSELSAVVDMPVGSAVLTPRIRLSADGTTVAGVYDTQSGGAVDVFVATSSGSQKNSTNLSSVAFLGATDDGKNVLVSGVSGGVRRLVVYSQNSATTNLGVTQLTAPSSLNGKTDWEILDGAISSDGIMVLANLRSSAGADEQGIVFNGTGMLTSASPQIVLRDDFGNVANGNTVNTRGKAFATTSSGYRLAGELENRMADTITAAVWDFGNTAGGVNAEVIDATSMFSTLGIVSLRKTRADAISADGEVVAGQIYGNDNGGNQIDSVYAWRHPGAGGSTTQLLQPGSTISNSTNYYRVAGVSSTGNVIAVNGENGTATNQSIREAFVWTYDNGTGLYSGQSIGELDATLPNADRKTVIKAVSGDGTTVVGNGMRTASGGGIEAAAFRWTASSGIKAISQWLTDAGVNVGNQQMVTAEDVSDDGSVVVGYASNGDTGNDYYYVARVGGSGWSSGVINVGQFNGTLAQGGERLVALNDRLVNMGLNGAHHRVLMDNGIAAGQRCAWAVADVGGGRDSSQYLAESGLCGDFGNWRLGLGIGAAKGRYDLSQGGRAQLDGYFVTAEANYGWAERSRILSATLFYGNWDASIKRGYLNGAASDHSRGGDGVQSAALRMRFDWKDVARYQQMAFSPFVSYTYSHSRIDGYTERGGAFPVRYDDRTISVNEGRVGMIGKVALGERSDLRLTAEAVSQFGRSDDKVRGQIVGLNSFNFDSGNRAKSWGRVGVELDHRLSSSTLLSASLTASGSGADSAFGGSVGVKMAF</sequence>
<dbReference type="InterPro" id="IPR036709">
    <property type="entry name" value="Autotransporte_beta_dom_sf"/>
</dbReference>
<feature type="chain" id="PRO_5019796190" evidence="1">
    <location>
        <begin position="31"/>
        <end position="808"/>
    </location>
</feature>
<gene>
    <name evidence="3" type="ORF">DFR40_2574</name>
</gene>
<dbReference type="RefSeq" id="WP_121458892.1">
    <property type="nucleotide sequence ID" value="NZ_RBXP01000017.1"/>
</dbReference>